<evidence type="ECO:0000313" key="3">
    <source>
        <dbReference type="Proteomes" id="UP001595384"/>
    </source>
</evidence>
<dbReference type="InterPro" id="IPR000182">
    <property type="entry name" value="GNAT_dom"/>
</dbReference>
<dbReference type="EMBL" id="JBHRSE010000061">
    <property type="protein sequence ID" value="MFC3024061.1"/>
    <property type="molecule type" value="Genomic_DNA"/>
</dbReference>
<dbReference type="PROSITE" id="PS51186">
    <property type="entry name" value="GNAT"/>
    <property type="match status" value="1"/>
</dbReference>
<name>A0ABV7C7T6_9VIBR</name>
<dbReference type="InterPro" id="IPR016181">
    <property type="entry name" value="Acyl_CoA_acyltransferase"/>
</dbReference>
<dbReference type="InterPro" id="IPR041496">
    <property type="entry name" value="YitH/HolE_GNAT"/>
</dbReference>
<keyword evidence="3" id="KW-1185">Reference proteome</keyword>
<dbReference type="Proteomes" id="UP001595384">
    <property type="component" value="Unassembled WGS sequence"/>
</dbReference>
<dbReference type="CDD" id="cd04301">
    <property type="entry name" value="NAT_SF"/>
    <property type="match status" value="1"/>
</dbReference>
<dbReference type="RefSeq" id="WP_164711775.1">
    <property type="nucleotide sequence ID" value="NZ_AP024912.1"/>
</dbReference>
<dbReference type="Pfam" id="PF18014">
    <property type="entry name" value="Acetyltransf_18"/>
    <property type="match status" value="1"/>
</dbReference>
<dbReference type="PANTHER" id="PTHR47237">
    <property type="entry name" value="SLL0310 PROTEIN"/>
    <property type="match status" value="1"/>
</dbReference>
<keyword evidence="2" id="KW-0808">Transferase</keyword>
<dbReference type="Pfam" id="PF13508">
    <property type="entry name" value="Acetyltransf_7"/>
    <property type="match status" value="1"/>
</dbReference>
<dbReference type="GO" id="GO:0016746">
    <property type="term" value="F:acyltransferase activity"/>
    <property type="evidence" value="ECO:0007669"/>
    <property type="project" value="UniProtKB-KW"/>
</dbReference>
<proteinExistence type="predicted"/>
<accession>A0ABV7C7T6</accession>
<comment type="caution">
    <text evidence="2">The sequence shown here is derived from an EMBL/GenBank/DDBJ whole genome shotgun (WGS) entry which is preliminary data.</text>
</comment>
<evidence type="ECO:0000313" key="2">
    <source>
        <dbReference type="EMBL" id="MFC3024061.1"/>
    </source>
</evidence>
<dbReference type="EC" id="2.3.1.-" evidence="2"/>
<dbReference type="Gene3D" id="3.40.630.30">
    <property type="match status" value="1"/>
</dbReference>
<dbReference type="PANTHER" id="PTHR47237:SF2">
    <property type="entry name" value="BLL4206 PROTEIN"/>
    <property type="match status" value="1"/>
</dbReference>
<dbReference type="Gene3D" id="3.40.630.90">
    <property type="match status" value="1"/>
</dbReference>
<organism evidence="2 3">
    <name type="scientific">Vibrio zhugei</name>
    <dbReference type="NCBI Taxonomy" id="2479546"/>
    <lineage>
        <taxon>Bacteria</taxon>
        <taxon>Pseudomonadati</taxon>
        <taxon>Pseudomonadota</taxon>
        <taxon>Gammaproteobacteria</taxon>
        <taxon>Vibrionales</taxon>
        <taxon>Vibrionaceae</taxon>
        <taxon>Vibrio</taxon>
    </lineage>
</organism>
<keyword evidence="2" id="KW-0012">Acyltransferase</keyword>
<dbReference type="SUPFAM" id="SSF55729">
    <property type="entry name" value="Acyl-CoA N-acyltransferases (Nat)"/>
    <property type="match status" value="1"/>
</dbReference>
<dbReference type="InterPro" id="IPR052729">
    <property type="entry name" value="Acyl/Acetyltrans_Enzymes"/>
</dbReference>
<sequence>MSANINQLNYTLRAMRAEDVVQAHQLTQKLCWPHRQEDWLTMVHLATAMVIEHDGKLIGTACAVVQGEYTSLGLVVIADDYQGYGLGRELVTAVMEASQSSSFFLSATAAGTPLYTKLGFQEYARIHQYQGQVTQSACAHRDESSSYRIRRLTESDAPQMIALLNRASGMDRSHVFAEVQKNTEYSVGLEKEGRLIGFASYRRFGRGEAIGPVIANDASEAKALLRYLLAENVGKFVRVDTPERYQLEHELNEWGLSQVDDISAMYLGQKPSPSSSLQTYCLITQALG</sequence>
<gene>
    <name evidence="2" type="ORF">ACFODT_09495</name>
</gene>
<feature type="domain" description="N-acetyltransferase" evidence="1">
    <location>
        <begin position="10"/>
        <end position="154"/>
    </location>
</feature>
<reference evidence="3" key="1">
    <citation type="journal article" date="2019" name="Int. J. Syst. Evol. Microbiol.">
        <title>The Global Catalogue of Microorganisms (GCM) 10K type strain sequencing project: providing services to taxonomists for standard genome sequencing and annotation.</title>
        <authorList>
            <consortium name="The Broad Institute Genomics Platform"/>
            <consortium name="The Broad Institute Genome Sequencing Center for Infectious Disease"/>
            <person name="Wu L."/>
            <person name="Ma J."/>
        </authorList>
    </citation>
    <scope>NUCLEOTIDE SEQUENCE [LARGE SCALE GENOMIC DNA]</scope>
    <source>
        <strain evidence="3">KCTC 62784</strain>
    </source>
</reference>
<evidence type="ECO:0000259" key="1">
    <source>
        <dbReference type="PROSITE" id="PS51186"/>
    </source>
</evidence>
<protein>
    <submittedName>
        <fullName evidence="2">GNAT family N-acetyltransferase</fullName>
        <ecNumber evidence="2">2.3.1.-</ecNumber>
    </submittedName>
</protein>